<feature type="transmembrane region" description="Helical" evidence="1">
    <location>
        <begin position="113"/>
        <end position="131"/>
    </location>
</feature>
<keyword evidence="1" id="KW-0812">Transmembrane</keyword>
<gene>
    <name evidence="2" type="ORF">EG340_09765</name>
</gene>
<dbReference type="Proteomes" id="UP000269076">
    <property type="component" value="Chromosome"/>
</dbReference>
<evidence type="ECO:0000256" key="1">
    <source>
        <dbReference type="SAM" id="Phobius"/>
    </source>
</evidence>
<evidence type="ECO:0000313" key="3">
    <source>
        <dbReference type="Proteomes" id="UP000269076"/>
    </source>
</evidence>
<feature type="transmembrane region" description="Helical" evidence="1">
    <location>
        <begin position="81"/>
        <end position="101"/>
    </location>
</feature>
<protein>
    <submittedName>
        <fullName evidence="2">Uncharacterized protein</fullName>
    </submittedName>
</protein>
<feature type="transmembrane region" description="Helical" evidence="1">
    <location>
        <begin position="52"/>
        <end position="74"/>
    </location>
</feature>
<organism evidence="2 3">
    <name type="scientific">Chryseobacterium indoltheticum</name>
    <dbReference type="NCBI Taxonomy" id="254"/>
    <lineage>
        <taxon>Bacteria</taxon>
        <taxon>Pseudomonadati</taxon>
        <taxon>Bacteroidota</taxon>
        <taxon>Flavobacteriia</taxon>
        <taxon>Flavobacteriales</taxon>
        <taxon>Weeksellaceae</taxon>
        <taxon>Chryseobacterium group</taxon>
        <taxon>Chryseobacterium</taxon>
    </lineage>
</organism>
<accession>A0A3G6MZX6</accession>
<evidence type="ECO:0000313" key="2">
    <source>
        <dbReference type="EMBL" id="AZA61302.1"/>
    </source>
</evidence>
<keyword evidence="1" id="KW-0472">Membrane</keyword>
<feature type="transmembrane region" description="Helical" evidence="1">
    <location>
        <begin position="7"/>
        <end position="26"/>
    </location>
</feature>
<keyword evidence="1" id="KW-1133">Transmembrane helix</keyword>
<dbReference type="AlphaFoldDB" id="A0A3G6MZX6"/>
<sequence length="139" mass="16665">MFKINLINSFVYLLIKYIIFFLILAFTGDRFKHIVIDNAETSSEMFKLTLGYIVYILIFTIPMILVFGFPLYYILKIKKGWNFIMCIIIFYCVEYFAYTFLNSQKYFYDWNGIYNALIGIILFGILFHKTIRLKFTNPK</sequence>
<proteinExistence type="predicted"/>
<dbReference type="EMBL" id="CP033928">
    <property type="protein sequence ID" value="AZA61302.1"/>
    <property type="molecule type" value="Genomic_DNA"/>
</dbReference>
<reference evidence="2 3" key="1">
    <citation type="submission" date="2018-11" db="EMBL/GenBank/DDBJ databases">
        <title>Proposal to divide the Flavobacteriaceae and reorganize its genera based on Amino Acid Identity values calculated from whole genome sequences.</title>
        <authorList>
            <person name="Nicholson A.C."/>
            <person name="Gulvik C.A."/>
            <person name="Whitney A.M."/>
            <person name="Humrighouse B.W."/>
            <person name="Bell M."/>
            <person name="Holmes B."/>
            <person name="Steigerwalt A."/>
            <person name="Villarma A."/>
            <person name="Sheth M."/>
            <person name="Batra D."/>
            <person name="Pryor J."/>
            <person name="Bernardet J.-F."/>
            <person name="Hugo C."/>
            <person name="Kampfer P."/>
            <person name="Newman J."/>
            <person name="Mcquiston J.R."/>
        </authorList>
    </citation>
    <scope>NUCLEOTIDE SEQUENCE [LARGE SCALE GENOMIC DNA]</scope>
    <source>
        <strain evidence="2 3">G0211</strain>
    </source>
</reference>
<name>A0A3G6MZX6_9FLAO</name>